<dbReference type="InterPro" id="IPR032675">
    <property type="entry name" value="LRR_dom_sf"/>
</dbReference>
<accession>A0A672LG05</accession>
<protein>
    <submittedName>
        <fullName evidence="1">Centrosomal protein of 97 kDa-like</fullName>
    </submittedName>
</protein>
<keyword evidence="2" id="KW-1185">Reference proteome</keyword>
<gene>
    <name evidence="1" type="primary">LOC107575618</name>
</gene>
<name>A0A672LG05_SINGR</name>
<reference evidence="1" key="2">
    <citation type="submission" date="2025-09" db="UniProtKB">
        <authorList>
            <consortium name="Ensembl"/>
        </authorList>
    </citation>
    <scope>IDENTIFICATION</scope>
</reference>
<sequence>GTPAERQDRSTDHQSLLNLSNQGLHRLDPQWFSPGELHTLILDQNQIIKLEHLERNEALQQLSVACNRLVRMMGVSKLTHLRTLNLPNNSIVYLYSAFHDTNRCKATFSAN</sequence>
<dbReference type="Gene3D" id="3.80.10.10">
    <property type="entry name" value="Ribonuclease Inhibitor"/>
    <property type="match status" value="1"/>
</dbReference>
<evidence type="ECO:0000313" key="2">
    <source>
        <dbReference type="Proteomes" id="UP000472262"/>
    </source>
</evidence>
<dbReference type="AlphaFoldDB" id="A0A672LG05"/>
<proteinExistence type="predicted"/>
<dbReference type="Ensembl" id="ENSSGRT00000024550.1">
    <property type="protein sequence ID" value="ENSSGRP00000022760.1"/>
    <property type="gene ID" value="ENSSGRG00000013456.1"/>
</dbReference>
<reference evidence="1" key="1">
    <citation type="submission" date="2025-08" db="UniProtKB">
        <authorList>
            <consortium name="Ensembl"/>
        </authorList>
    </citation>
    <scope>IDENTIFICATION</scope>
</reference>
<evidence type="ECO:0000313" key="1">
    <source>
        <dbReference type="Ensembl" id="ENSSGRP00000022760.1"/>
    </source>
</evidence>
<dbReference type="Proteomes" id="UP000472262">
    <property type="component" value="Unassembled WGS sequence"/>
</dbReference>
<dbReference type="InterPro" id="IPR001611">
    <property type="entry name" value="Leu-rich_rpt"/>
</dbReference>
<dbReference type="PROSITE" id="PS51450">
    <property type="entry name" value="LRR"/>
    <property type="match status" value="1"/>
</dbReference>
<organism evidence="1 2">
    <name type="scientific">Sinocyclocheilus grahami</name>
    <name type="common">Dianchi golden-line fish</name>
    <name type="synonym">Barbus grahami</name>
    <dbReference type="NCBI Taxonomy" id="75366"/>
    <lineage>
        <taxon>Eukaryota</taxon>
        <taxon>Metazoa</taxon>
        <taxon>Chordata</taxon>
        <taxon>Craniata</taxon>
        <taxon>Vertebrata</taxon>
        <taxon>Euteleostomi</taxon>
        <taxon>Actinopterygii</taxon>
        <taxon>Neopterygii</taxon>
        <taxon>Teleostei</taxon>
        <taxon>Ostariophysi</taxon>
        <taxon>Cypriniformes</taxon>
        <taxon>Cyprinidae</taxon>
        <taxon>Cyprininae</taxon>
        <taxon>Sinocyclocheilus</taxon>
    </lineage>
</organism>
<dbReference type="SUPFAM" id="SSF52058">
    <property type="entry name" value="L domain-like"/>
    <property type="match status" value="1"/>
</dbReference>